<comment type="similarity">
    <text evidence="2">Belongs to the major facilitator superfamily. Monocarboxylate porter (TC 2.A.1.13) family.</text>
</comment>
<evidence type="ECO:0000256" key="3">
    <source>
        <dbReference type="SAM" id="MobiDB-lite"/>
    </source>
</evidence>
<feature type="transmembrane region" description="Helical" evidence="4">
    <location>
        <begin position="254"/>
        <end position="272"/>
    </location>
</feature>
<organism evidence="5 6">
    <name type="scientific">Trichosporon asahii var. asahii (strain ATCC 90039 / CBS 2479 / JCM 2466 / KCTC 7840 / NBRC 103889/ NCYC 2677 / UAMH 7654)</name>
    <name type="common">Yeast</name>
    <dbReference type="NCBI Taxonomy" id="1186058"/>
    <lineage>
        <taxon>Eukaryota</taxon>
        <taxon>Fungi</taxon>
        <taxon>Dikarya</taxon>
        <taxon>Basidiomycota</taxon>
        <taxon>Agaricomycotina</taxon>
        <taxon>Tremellomycetes</taxon>
        <taxon>Trichosporonales</taxon>
        <taxon>Trichosporonaceae</taxon>
        <taxon>Trichosporon</taxon>
    </lineage>
</organism>
<dbReference type="EMBL" id="ALBS01000201">
    <property type="protein sequence ID" value="EJT48570.1"/>
    <property type="molecule type" value="Genomic_DNA"/>
</dbReference>
<feature type="region of interest" description="Disordered" evidence="3">
    <location>
        <begin position="44"/>
        <end position="76"/>
    </location>
</feature>
<sequence length="521" mass="56408">MTTRNEVTSVNEKALFDNNNNNHIDIASKNEIIVSDLPKGNEGFNGDAASVDRSPGDLEAQRPAESPVHNHDDIGPPPDGGLTAWLVVMSTMFLQFCVFGLMQTLIEFGFAVIMGRFFDLHGAKILATSGTLLAFVAVVGMAFSKEYWQFLLSFIAFGFSGSFIYAPSTAVVAHWFLKKRATAVGIVVCGAGFGTIIYPIMFENLLKSLSYRDTMLVIAGFNFVLMCPSIVLMKPRLPPHDPPPWSDLKRPWKDMKYVLLVASAAMYALNLMSPSYNALNLARANEVAHQVQVYGIAIVAAGSISGRILAGQLADRVGVWTVGCTIPFLTSIVMFAFWTPPMIGTAATTLGLIFFGMCSGSWFTLVGAATASISPLKEVGMRFGMLVTMMAVPSMLGPVISGALIQADGGKYMYAGIFNGLSFLLSGFLVICVPLRIRWEARQKSLASGSSDATGRTDEEGEHHGEHHVHEDQGPTFSANAADLGGGTRGELDNCRAEPRHEDLVLELARSNSPRSRRDYL</sequence>
<dbReference type="OrthoDB" id="6509908at2759"/>
<feature type="compositionally biased region" description="Basic and acidic residues" evidence="3">
    <location>
        <begin position="455"/>
        <end position="473"/>
    </location>
</feature>
<reference evidence="5 6" key="1">
    <citation type="journal article" date="2012" name="Eukaryot. Cell">
        <title>Draft genome sequence of CBS 2479, the standard type strain of Trichosporon asahii.</title>
        <authorList>
            <person name="Yang R.Y."/>
            <person name="Li H.T."/>
            <person name="Zhu H."/>
            <person name="Zhou G.P."/>
            <person name="Wang M."/>
            <person name="Wang L."/>
        </authorList>
    </citation>
    <scope>NUCLEOTIDE SEQUENCE [LARGE SCALE GENOMIC DNA]</scope>
    <source>
        <strain evidence="6">ATCC 90039 / CBS 2479 / JCM 2466 / KCTC 7840 / NCYC 2677 / UAMH 7654</strain>
    </source>
</reference>
<accession>J4UC89</accession>
<dbReference type="Proteomes" id="UP000002748">
    <property type="component" value="Unassembled WGS sequence"/>
</dbReference>
<comment type="caution">
    <text evidence="5">The sequence shown here is derived from an EMBL/GenBank/DDBJ whole genome shotgun (WGS) entry which is preliminary data.</text>
</comment>
<feature type="transmembrane region" description="Helical" evidence="4">
    <location>
        <begin position="84"/>
        <end position="113"/>
    </location>
</feature>
<evidence type="ECO:0000256" key="4">
    <source>
        <dbReference type="SAM" id="Phobius"/>
    </source>
</evidence>
<dbReference type="PANTHER" id="PTHR11360:SF177">
    <property type="entry name" value="RIBOFLAVIN TRANSPORTER MCH5"/>
    <property type="match status" value="1"/>
</dbReference>
<dbReference type="GO" id="GO:0022857">
    <property type="term" value="F:transmembrane transporter activity"/>
    <property type="evidence" value="ECO:0007669"/>
    <property type="project" value="InterPro"/>
</dbReference>
<dbReference type="PANTHER" id="PTHR11360">
    <property type="entry name" value="MONOCARBOXYLATE TRANSPORTER"/>
    <property type="match status" value="1"/>
</dbReference>
<feature type="region of interest" description="Disordered" evidence="3">
    <location>
        <begin position="448"/>
        <end position="496"/>
    </location>
</feature>
<feature type="transmembrane region" description="Helical" evidence="4">
    <location>
        <begin position="292"/>
        <end position="310"/>
    </location>
</feature>
<dbReference type="VEuPathDB" id="FungiDB:A1Q1_02419"/>
<evidence type="ECO:0000256" key="2">
    <source>
        <dbReference type="ARBA" id="ARBA00006727"/>
    </source>
</evidence>
<feature type="transmembrane region" description="Helical" evidence="4">
    <location>
        <begin position="125"/>
        <end position="144"/>
    </location>
</feature>
<dbReference type="HOGENOM" id="CLU_001265_1_2_1"/>
<name>J4UC89_TRIAS</name>
<dbReference type="GO" id="GO:0016020">
    <property type="term" value="C:membrane"/>
    <property type="evidence" value="ECO:0007669"/>
    <property type="project" value="UniProtKB-SubCell"/>
</dbReference>
<dbReference type="InterPro" id="IPR036259">
    <property type="entry name" value="MFS_trans_sf"/>
</dbReference>
<feature type="transmembrane region" description="Helical" evidence="4">
    <location>
        <begin position="350"/>
        <end position="371"/>
    </location>
</feature>
<feature type="transmembrane region" description="Helical" evidence="4">
    <location>
        <begin position="317"/>
        <end position="338"/>
    </location>
</feature>
<feature type="compositionally biased region" description="Basic and acidic residues" evidence="3">
    <location>
        <begin position="54"/>
        <end position="74"/>
    </location>
</feature>
<keyword evidence="4" id="KW-1133">Transmembrane helix</keyword>
<keyword evidence="4" id="KW-0472">Membrane</keyword>
<comment type="subcellular location">
    <subcellularLocation>
        <location evidence="1">Membrane</location>
        <topology evidence="1">Multi-pass membrane protein</topology>
    </subcellularLocation>
</comment>
<feature type="transmembrane region" description="Helical" evidence="4">
    <location>
        <begin position="183"/>
        <end position="202"/>
    </location>
</feature>
<feature type="transmembrane region" description="Helical" evidence="4">
    <location>
        <begin position="150"/>
        <end position="176"/>
    </location>
</feature>
<evidence type="ECO:0000313" key="5">
    <source>
        <dbReference type="EMBL" id="EJT48570.1"/>
    </source>
</evidence>
<feature type="transmembrane region" description="Helical" evidence="4">
    <location>
        <begin position="383"/>
        <end position="406"/>
    </location>
</feature>
<dbReference type="Gene3D" id="1.20.1250.20">
    <property type="entry name" value="MFS general substrate transporter like domains"/>
    <property type="match status" value="1"/>
</dbReference>
<dbReference type="AlphaFoldDB" id="J4UC89"/>
<dbReference type="InterPro" id="IPR050327">
    <property type="entry name" value="Proton-linked_MCT"/>
</dbReference>
<dbReference type="Pfam" id="PF07690">
    <property type="entry name" value="MFS_1"/>
    <property type="match status" value="1"/>
</dbReference>
<dbReference type="RefSeq" id="XP_014179156.1">
    <property type="nucleotide sequence ID" value="XM_014323681.1"/>
</dbReference>
<keyword evidence="4" id="KW-0812">Transmembrane</keyword>
<feature type="transmembrane region" description="Helical" evidence="4">
    <location>
        <begin position="412"/>
        <end position="435"/>
    </location>
</feature>
<dbReference type="KEGG" id="tasa:A1Q1_02419"/>
<evidence type="ECO:0000256" key="1">
    <source>
        <dbReference type="ARBA" id="ARBA00004141"/>
    </source>
</evidence>
<evidence type="ECO:0000313" key="6">
    <source>
        <dbReference type="Proteomes" id="UP000002748"/>
    </source>
</evidence>
<dbReference type="SUPFAM" id="SSF103473">
    <property type="entry name" value="MFS general substrate transporter"/>
    <property type="match status" value="1"/>
</dbReference>
<proteinExistence type="inferred from homology"/>
<dbReference type="GeneID" id="25985933"/>
<feature type="transmembrane region" description="Helical" evidence="4">
    <location>
        <begin position="214"/>
        <end position="233"/>
    </location>
</feature>
<dbReference type="InterPro" id="IPR011701">
    <property type="entry name" value="MFS"/>
</dbReference>
<gene>
    <name evidence="5" type="ORF">A1Q1_02419</name>
</gene>
<protein>
    <submittedName>
        <fullName evidence="5">Transporter</fullName>
    </submittedName>
</protein>